<evidence type="ECO:0000313" key="3">
    <source>
        <dbReference type="Proteomes" id="UP000006281"/>
    </source>
</evidence>
<evidence type="ECO:0000313" key="2">
    <source>
        <dbReference type="EMBL" id="CCH29553.1"/>
    </source>
</evidence>
<dbReference type="InterPro" id="IPR037883">
    <property type="entry name" value="Knr4/Smi1-like_sf"/>
</dbReference>
<dbReference type="STRING" id="1179773.BN6_22320"/>
<dbReference type="PATRIC" id="fig|1179773.3.peg.2224"/>
<reference evidence="2 3" key="1">
    <citation type="journal article" date="2012" name="BMC Genomics">
        <title>Complete genome sequence of Saccharothrix espanaensis DSM 44229T and comparison to the other completely sequenced Pseudonocardiaceae.</title>
        <authorList>
            <person name="Strobel T."/>
            <person name="Al-Dilaimi A."/>
            <person name="Blom J."/>
            <person name="Gessner A."/>
            <person name="Kalinowski J."/>
            <person name="Luzhetska M."/>
            <person name="Puhler A."/>
            <person name="Szczepanowski R."/>
            <person name="Bechthold A."/>
            <person name="Ruckert C."/>
        </authorList>
    </citation>
    <scope>NUCLEOTIDE SEQUENCE [LARGE SCALE GENOMIC DNA]</scope>
    <source>
        <strain evidence="3">ATCC 51144 / DSM 44229 / JCM 9112 / NBRC 15066 / NRRL 15764</strain>
    </source>
</reference>
<feature type="region of interest" description="Disordered" evidence="1">
    <location>
        <begin position="122"/>
        <end position="150"/>
    </location>
</feature>
<dbReference type="EMBL" id="HE804045">
    <property type="protein sequence ID" value="CCH29553.1"/>
    <property type="molecule type" value="Genomic_DNA"/>
</dbReference>
<dbReference type="Proteomes" id="UP000006281">
    <property type="component" value="Chromosome"/>
</dbReference>
<evidence type="ECO:0008006" key="4">
    <source>
        <dbReference type="Google" id="ProtNLM"/>
    </source>
</evidence>
<dbReference type="HOGENOM" id="CLU_1739211_0_0_11"/>
<proteinExistence type="predicted"/>
<evidence type="ECO:0000256" key="1">
    <source>
        <dbReference type="SAM" id="MobiDB-lite"/>
    </source>
</evidence>
<accession>K0JZ70</accession>
<organism evidence="2 3">
    <name type="scientific">Saccharothrix espanaensis (strain ATCC 51144 / DSM 44229 / JCM 9112 / NBRC 15066 / NRRL 15764)</name>
    <dbReference type="NCBI Taxonomy" id="1179773"/>
    <lineage>
        <taxon>Bacteria</taxon>
        <taxon>Bacillati</taxon>
        <taxon>Actinomycetota</taxon>
        <taxon>Actinomycetes</taxon>
        <taxon>Pseudonocardiales</taxon>
        <taxon>Pseudonocardiaceae</taxon>
        <taxon>Saccharothrix</taxon>
    </lineage>
</organism>
<feature type="compositionally biased region" description="Polar residues" evidence="1">
    <location>
        <begin position="127"/>
        <end position="150"/>
    </location>
</feature>
<gene>
    <name evidence="2" type="ordered locus">BN6_22320</name>
</gene>
<sequence length="150" mass="15930">MSRHRGLTPSGAGPRCKCGGANALMQDGAMDEIAFLRDTFDGKGTAPLGWDAVHAFEAKHGIVLPEPYRTFVAEIADGAPAGPPEYGLVALADLPRDWGADRSERALDRPFPLTATWSWDEAPARRTGSSRCWSRSSTTGRSCSAPTAAA</sequence>
<name>K0JZ70_SACES</name>
<dbReference type="AlphaFoldDB" id="K0JZ70"/>
<keyword evidence="3" id="KW-1185">Reference proteome</keyword>
<protein>
    <recommendedName>
        <fullName evidence="4">Knr4/Smi1-like domain-containing protein</fullName>
    </recommendedName>
</protein>
<dbReference type="KEGG" id="sesp:BN6_22320"/>
<dbReference type="eggNOG" id="ENOG5033BIX">
    <property type="taxonomic scope" value="Bacteria"/>
</dbReference>
<dbReference type="SUPFAM" id="SSF160631">
    <property type="entry name" value="SMI1/KNR4-like"/>
    <property type="match status" value="1"/>
</dbReference>